<feature type="domain" description="Gnk2-homologous" evidence="22">
    <location>
        <begin position="394"/>
        <end position="500"/>
    </location>
</feature>
<keyword evidence="14" id="KW-0325">Glycoprotein</keyword>
<evidence type="ECO:0000256" key="17">
    <source>
        <dbReference type="PROSITE-ProRule" id="PRU10141"/>
    </source>
</evidence>
<feature type="domain" description="Gnk2-homologous" evidence="22">
    <location>
        <begin position="285"/>
        <end position="384"/>
    </location>
</feature>
<feature type="chain" id="PRO_5014579039" description="Cysteine-rich receptor-like protein kinase 25" evidence="20">
    <location>
        <begin position="37"/>
        <end position="931"/>
    </location>
</feature>
<dbReference type="CDD" id="cd14066">
    <property type="entry name" value="STKc_IRAK"/>
    <property type="match status" value="1"/>
</dbReference>
<name>I1MQ67_SOYBN</name>
<protein>
    <recommendedName>
        <fullName evidence="26">Cysteine-rich receptor-like protein kinase 25</fullName>
    </recommendedName>
</protein>
<dbReference type="GO" id="GO:0005886">
    <property type="term" value="C:plasma membrane"/>
    <property type="evidence" value="ECO:0000318"/>
    <property type="project" value="GO_Central"/>
</dbReference>
<evidence type="ECO:0000313" key="23">
    <source>
        <dbReference type="EMBL" id="KRH09193.1"/>
    </source>
</evidence>
<dbReference type="FunFam" id="1.10.510.10:FF:000129">
    <property type="entry name" value="cysteine-rich receptor-like protein kinase 10"/>
    <property type="match status" value="1"/>
</dbReference>
<feature type="signal peptide" evidence="20">
    <location>
        <begin position="1"/>
        <end position="36"/>
    </location>
</feature>
<dbReference type="eggNOG" id="KOG1187">
    <property type="taxonomic scope" value="Eukaryota"/>
</dbReference>
<keyword evidence="13" id="KW-0675">Receptor</keyword>
<reference evidence="24" key="2">
    <citation type="submission" date="2018-02" db="UniProtKB">
        <authorList>
            <consortium name="EnsemblPlants"/>
        </authorList>
    </citation>
    <scope>IDENTIFICATION</scope>
    <source>
        <strain evidence="24">Williams 82</strain>
    </source>
</reference>
<dbReference type="GO" id="GO:0004674">
    <property type="term" value="F:protein serine/threonine kinase activity"/>
    <property type="evidence" value="ECO:0000318"/>
    <property type="project" value="GO_Central"/>
</dbReference>
<organism evidence="24">
    <name type="scientific">Glycine max</name>
    <name type="common">Soybean</name>
    <name type="synonym">Glycine hispida</name>
    <dbReference type="NCBI Taxonomy" id="3847"/>
    <lineage>
        <taxon>Eukaryota</taxon>
        <taxon>Viridiplantae</taxon>
        <taxon>Streptophyta</taxon>
        <taxon>Embryophyta</taxon>
        <taxon>Tracheophyta</taxon>
        <taxon>Spermatophyta</taxon>
        <taxon>Magnoliopsida</taxon>
        <taxon>eudicotyledons</taxon>
        <taxon>Gunneridae</taxon>
        <taxon>Pentapetalae</taxon>
        <taxon>rosids</taxon>
        <taxon>fabids</taxon>
        <taxon>Fabales</taxon>
        <taxon>Fabaceae</taxon>
        <taxon>Papilionoideae</taxon>
        <taxon>50 kb inversion clade</taxon>
        <taxon>NPAAA clade</taxon>
        <taxon>indigoferoid/millettioid clade</taxon>
        <taxon>Phaseoleae</taxon>
        <taxon>Glycine</taxon>
        <taxon>Glycine subgen. Soja</taxon>
    </lineage>
</organism>
<dbReference type="PaxDb" id="3847-GLYMA16G32710.1"/>
<reference evidence="23" key="3">
    <citation type="submission" date="2018-07" db="EMBL/GenBank/DDBJ databases">
        <title>WGS assembly of Glycine max.</title>
        <authorList>
            <person name="Schmutz J."/>
            <person name="Cannon S."/>
            <person name="Schlueter J."/>
            <person name="Ma J."/>
            <person name="Mitros T."/>
            <person name="Nelson W."/>
            <person name="Hyten D."/>
            <person name="Song Q."/>
            <person name="Thelen J."/>
            <person name="Cheng J."/>
            <person name="Xu D."/>
            <person name="Hellsten U."/>
            <person name="May G."/>
            <person name="Yu Y."/>
            <person name="Sakurai T."/>
            <person name="Umezawa T."/>
            <person name="Bhattacharyya M."/>
            <person name="Sandhu D."/>
            <person name="Valliyodan B."/>
            <person name="Lindquist E."/>
            <person name="Peto M."/>
            <person name="Grant D."/>
            <person name="Shu S."/>
            <person name="Goodstein D."/>
            <person name="Barry K."/>
            <person name="Futrell-Griggs M."/>
            <person name="Abernathy B."/>
            <person name="Du J."/>
            <person name="Tian Z."/>
            <person name="Zhu L."/>
            <person name="Gill N."/>
            <person name="Joshi T."/>
            <person name="Libault M."/>
            <person name="Sethuraman A."/>
            <person name="Zhang X."/>
            <person name="Shinozaki K."/>
            <person name="Nguyen H."/>
            <person name="Wing R."/>
            <person name="Cregan P."/>
            <person name="Specht J."/>
            <person name="Grimwood J."/>
            <person name="Rokhsar D."/>
            <person name="Stacey G."/>
            <person name="Shoemaker R."/>
            <person name="Jackson S."/>
        </authorList>
    </citation>
    <scope>NUCLEOTIDE SEQUENCE</scope>
    <source>
        <tissue evidence="23">Callus</tissue>
    </source>
</reference>
<sequence length="931" mass="104613">MMELFTNHKPIASMASYKILFLFLFVSFLNFATTDAQDERSTALFLSLYCYDGNTTANSAFQFNVRSLLSSLSSNAPGDNGFYNTTVPALNPSVFGLFMCRGDVPPQLCQHCVQNATQQLSSLCSLSIEAVIWYDECTVRYSNRSFFSTVDTRPALAFTNATNISNQESFMRSMFSVMNITADEAAKDDKKFATRQTTISEFQSLYCLAQCTPDLSPLDCRSCLSKVIGDLSWCCEGKQGASVLYPSCNVRYELYPFYRSTNTTIPPAWVPATNFPDADSQISEDPTYLNHSCPTNVTAYSTFQIYLSNLLSYLASNATNGKKYYKDNVETVYGLFMCRGDLPSQLCQQCVLNATHRISSVCNSLQEGIIWYSHCMLRYSNRNFFSEVEESPNFDMLNLTSSSTSIIPGQDYFTFTLSDTIVKLAKDAGDATDKYVTKSLKLTDSQTLYTLVQCTQDLSSKGCQNCLKDINEKIPWFRLGSVGGRVLYPSCNLRFELFPFYGGRGEETPSPIPGSGEETPSPMAGNPSTPGLQEKRKVRLRTKIFIIVPTIVSVTLFFLGYYLVKRKARKSVKTILRENFGPEGVTLEPLQFSLAAIEAATSNFSNDNRIGKGGFGEVYKGILFDGRQIAVKRLSKSSKQGANEFKNEVLLIAKLQHRNLVTFIGFCLEELEKILIYEYVPNKSLDYFLFDPQRAKMLSWFERYNIIGGIARGTYYLHELSRLKIIHRDLKPSNVLLDENMIPKISDFGLARIVEINQDQGSTNRIVGTYGYMSPEYAMLGQFSEKSDVFSFGVMVLEIISGKKNLGLYEPHRVADGLLSCVWRQWRDQTPLSILDASINENYSEIEVIKCIQIGLLCVQQNPDDRPTMVAILSYLSSHLIELPRPQEPALFLHGRKDPKAFAQESSSSHNINASTLFSINEMSISQFLPR</sequence>
<dbReference type="HOGENOM" id="CLU_000288_35_1_1"/>
<dbReference type="InterPro" id="IPR008271">
    <property type="entry name" value="Ser/Thr_kinase_AS"/>
</dbReference>
<keyword evidence="11 19" id="KW-1133">Transmembrane helix</keyword>
<gene>
    <name evidence="24" type="primary">CRK47</name>
    <name evidence="23" type="ORF">GLYMA_16G202200</name>
</gene>
<evidence type="ECO:0000256" key="12">
    <source>
        <dbReference type="ARBA" id="ARBA00023136"/>
    </source>
</evidence>
<proteinExistence type="predicted"/>
<dbReference type="GO" id="GO:0042742">
    <property type="term" value="P:defense response to bacterium"/>
    <property type="evidence" value="ECO:0000318"/>
    <property type="project" value="GO_Central"/>
</dbReference>
<evidence type="ECO:0000256" key="18">
    <source>
        <dbReference type="SAM" id="MobiDB-lite"/>
    </source>
</evidence>
<dbReference type="PROSITE" id="PS50011">
    <property type="entry name" value="PROTEIN_KINASE_DOM"/>
    <property type="match status" value="1"/>
</dbReference>
<keyword evidence="7" id="KW-0677">Repeat</keyword>
<dbReference type="PROSITE" id="PS00108">
    <property type="entry name" value="PROTEIN_KINASE_ST"/>
    <property type="match status" value="1"/>
</dbReference>
<evidence type="ECO:0000256" key="11">
    <source>
        <dbReference type="ARBA" id="ARBA00022989"/>
    </source>
</evidence>
<dbReference type="GeneID" id="100782505"/>
<dbReference type="InterPro" id="IPR038408">
    <property type="entry name" value="GNK2_sf"/>
</dbReference>
<dbReference type="InterPro" id="IPR000719">
    <property type="entry name" value="Prot_kinase_dom"/>
</dbReference>
<keyword evidence="5 19" id="KW-0812">Transmembrane</keyword>
<evidence type="ECO:0000256" key="6">
    <source>
        <dbReference type="ARBA" id="ARBA00022729"/>
    </source>
</evidence>
<evidence type="ECO:0000256" key="3">
    <source>
        <dbReference type="ARBA" id="ARBA00022553"/>
    </source>
</evidence>
<dbReference type="FunFam" id="3.30.430.20:FF:000012">
    <property type="entry name" value="Cysteine-rich receptor-like protein kinase 25"/>
    <property type="match status" value="2"/>
</dbReference>
<keyword evidence="3" id="KW-0597">Phosphoprotein</keyword>
<feature type="domain" description="Protein kinase" evidence="21">
    <location>
        <begin position="604"/>
        <end position="880"/>
    </location>
</feature>
<dbReference type="EMBL" id="CM000849">
    <property type="protein sequence ID" value="KRH09193.1"/>
    <property type="molecule type" value="Genomic_DNA"/>
</dbReference>
<evidence type="ECO:0000313" key="24">
    <source>
        <dbReference type="EnsemblPlants" id="KRH09193"/>
    </source>
</evidence>
<evidence type="ECO:0000256" key="15">
    <source>
        <dbReference type="ARBA" id="ARBA00047558"/>
    </source>
</evidence>
<keyword evidence="25" id="KW-1185">Reference proteome</keyword>
<evidence type="ECO:0000259" key="21">
    <source>
        <dbReference type="PROSITE" id="PS50011"/>
    </source>
</evidence>
<dbReference type="CDD" id="cd23509">
    <property type="entry name" value="Gnk2-like"/>
    <property type="match status" value="4"/>
</dbReference>
<comment type="subcellular location">
    <subcellularLocation>
        <location evidence="1">Membrane</location>
        <topology evidence="1">Single-pass membrane protein</topology>
    </subcellularLocation>
</comment>
<feature type="region of interest" description="Disordered" evidence="18">
    <location>
        <begin position="508"/>
        <end position="532"/>
    </location>
</feature>
<evidence type="ECO:0000256" key="13">
    <source>
        <dbReference type="ARBA" id="ARBA00023170"/>
    </source>
</evidence>
<evidence type="ECO:0000256" key="16">
    <source>
        <dbReference type="ARBA" id="ARBA00047951"/>
    </source>
</evidence>
<evidence type="ECO:0000256" key="19">
    <source>
        <dbReference type="SAM" id="Phobius"/>
    </source>
</evidence>
<dbReference type="RefSeq" id="XP_040866562.1">
    <property type="nucleotide sequence ID" value="XM_041010628.1"/>
</dbReference>
<dbReference type="STRING" id="3847.I1MQ67"/>
<dbReference type="FunFam" id="3.30.430.20:FF:000013">
    <property type="entry name" value="Cysteine-rich RLK (RECEPTOR-like protein kinase) 23"/>
    <property type="match status" value="2"/>
</dbReference>
<evidence type="ECO:0000256" key="1">
    <source>
        <dbReference type="ARBA" id="ARBA00004167"/>
    </source>
</evidence>
<keyword evidence="10 17" id="KW-0067">ATP-binding</keyword>
<keyword evidence="2" id="KW-0723">Serine/threonine-protein kinase</keyword>
<keyword evidence="4" id="KW-0808">Transferase</keyword>
<dbReference type="GO" id="GO:0007165">
    <property type="term" value="P:signal transduction"/>
    <property type="evidence" value="ECO:0000318"/>
    <property type="project" value="GO_Central"/>
</dbReference>
<dbReference type="PANTHER" id="PTHR27002">
    <property type="entry name" value="RECEPTOR-LIKE SERINE/THREONINE-PROTEIN KINASE SD1-8"/>
    <property type="match status" value="1"/>
</dbReference>
<evidence type="ECO:0000256" key="5">
    <source>
        <dbReference type="ARBA" id="ARBA00022692"/>
    </source>
</evidence>
<dbReference type="PROSITE" id="PS51473">
    <property type="entry name" value="GNK2"/>
    <property type="match status" value="4"/>
</dbReference>
<evidence type="ECO:0000256" key="14">
    <source>
        <dbReference type="ARBA" id="ARBA00023180"/>
    </source>
</evidence>
<reference evidence="23 24" key="1">
    <citation type="journal article" date="2010" name="Nature">
        <title>Genome sequence of the palaeopolyploid soybean.</title>
        <authorList>
            <person name="Schmutz J."/>
            <person name="Cannon S.B."/>
            <person name="Schlueter J."/>
            <person name="Ma J."/>
            <person name="Mitros T."/>
            <person name="Nelson W."/>
            <person name="Hyten D.L."/>
            <person name="Song Q."/>
            <person name="Thelen J.J."/>
            <person name="Cheng J."/>
            <person name="Xu D."/>
            <person name="Hellsten U."/>
            <person name="May G.D."/>
            <person name="Yu Y."/>
            <person name="Sakurai T."/>
            <person name="Umezawa T."/>
            <person name="Bhattacharyya M.K."/>
            <person name="Sandhu D."/>
            <person name="Valliyodan B."/>
            <person name="Lindquist E."/>
            <person name="Peto M."/>
            <person name="Grant D."/>
            <person name="Shu S."/>
            <person name="Goodstein D."/>
            <person name="Barry K."/>
            <person name="Futrell-Griggs M."/>
            <person name="Abernathy B."/>
            <person name="Du J."/>
            <person name="Tian Z."/>
            <person name="Zhu L."/>
            <person name="Gill N."/>
            <person name="Joshi T."/>
            <person name="Libault M."/>
            <person name="Sethuraman A."/>
            <person name="Zhang X.-C."/>
            <person name="Shinozaki K."/>
            <person name="Nguyen H.T."/>
            <person name="Wing R.A."/>
            <person name="Cregan P."/>
            <person name="Specht J."/>
            <person name="Grimwood J."/>
            <person name="Rokhsar D."/>
            <person name="Stacey G."/>
            <person name="Shoemaker R.C."/>
            <person name="Jackson S.A."/>
        </authorList>
    </citation>
    <scope>NUCLEOTIDE SEQUENCE [LARGE SCALE GENOMIC DNA]</scope>
    <source>
        <strain evidence="24">cv. Williams 82</strain>
        <tissue evidence="23">Callus</tissue>
    </source>
</reference>
<evidence type="ECO:0000256" key="9">
    <source>
        <dbReference type="ARBA" id="ARBA00022777"/>
    </source>
</evidence>
<dbReference type="OMA" id="SECNSFQ"/>
<dbReference type="Proteomes" id="UP000008827">
    <property type="component" value="Chromosome 16"/>
</dbReference>
<evidence type="ECO:0000313" key="25">
    <source>
        <dbReference type="Proteomes" id="UP000008827"/>
    </source>
</evidence>
<dbReference type="PROSITE" id="PS00107">
    <property type="entry name" value="PROTEIN_KINASE_ATP"/>
    <property type="match status" value="1"/>
</dbReference>
<evidence type="ECO:0000256" key="8">
    <source>
        <dbReference type="ARBA" id="ARBA00022741"/>
    </source>
</evidence>
<dbReference type="AlphaFoldDB" id="I1MQ67"/>
<dbReference type="InterPro" id="IPR001245">
    <property type="entry name" value="Ser-Thr/Tyr_kinase_cat_dom"/>
</dbReference>
<keyword evidence="8 17" id="KW-0547">Nucleotide-binding</keyword>
<dbReference type="InterPro" id="IPR017441">
    <property type="entry name" value="Protein_kinase_ATP_BS"/>
</dbReference>
<keyword evidence="6 20" id="KW-0732">Signal</keyword>
<feature type="domain" description="Gnk2-homologous" evidence="22">
    <location>
        <begin position="43"/>
        <end position="146"/>
    </location>
</feature>
<dbReference type="SMR" id="I1MQ67"/>
<dbReference type="FunFam" id="3.30.200.20:FF:000727">
    <property type="entry name" value="Cysteine-rich RLK (RECEPTOR-like protein kinase) 23"/>
    <property type="match status" value="1"/>
</dbReference>
<dbReference type="Gene3D" id="3.30.200.20">
    <property type="entry name" value="Phosphorylase Kinase, domain 1"/>
    <property type="match status" value="1"/>
</dbReference>
<dbReference type="PANTHER" id="PTHR27002:SF402">
    <property type="entry name" value="CYSTEINE-RICH RECEPTOR-KINASE-LIKE PROTEIN"/>
    <property type="match status" value="1"/>
</dbReference>
<comment type="catalytic activity">
    <reaction evidence="15">
        <text>L-seryl-[protein] + ATP = O-phospho-L-seryl-[protein] + ADP + H(+)</text>
        <dbReference type="Rhea" id="RHEA:17989"/>
        <dbReference type="Rhea" id="RHEA-COMP:9863"/>
        <dbReference type="Rhea" id="RHEA-COMP:11604"/>
        <dbReference type="ChEBI" id="CHEBI:15378"/>
        <dbReference type="ChEBI" id="CHEBI:29999"/>
        <dbReference type="ChEBI" id="CHEBI:30616"/>
        <dbReference type="ChEBI" id="CHEBI:83421"/>
        <dbReference type="ChEBI" id="CHEBI:456216"/>
    </reaction>
</comment>
<dbReference type="Gene3D" id="3.30.430.20">
    <property type="entry name" value="Gnk2 domain, C-X8-C-X2-C motif"/>
    <property type="match status" value="4"/>
</dbReference>
<dbReference type="InterPro" id="IPR002902">
    <property type="entry name" value="GNK2"/>
</dbReference>
<dbReference type="Gene3D" id="1.10.510.10">
    <property type="entry name" value="Transferase(Phosphotransferase) domain 1"/>
    <property type="match status" value="1"/>
</dbReference>
<evidence type="ECO:0000259" key="22">
    <source>
        <dbReference type="PROSITE" id="PS51473"/>
    </source>
</evidence>
<feature type="binding site" evidence="17">
    <location>
        <position position="632"/>
    </location>
    <ligand>
        <name>ATP</name>
        <dbReference type="ChEBI" id="CHEBI:30616"/>
    </ligand>
</feature>
<evidence type="ECO:0000256" key="4">
    <source>
        <dbReference type="ARBA" id="ARBA00022679"/>
    </source>
</evidence>
<evidence type="ECO:0000256" key="2">
    <source>
        <dbReference type="ARBA" id="ARBA00022527"/>
    </source>
</evidence>
<dbReference type="SMART" id="SM00220">
    <property type="entry name" value="S_TKc"/>
    <property type="match status" value="1"/>
</dbReference>
<keyword evidence="12 19" id="KW-0472">Membrane</keyword>
<evidence type="ECO:0000256" key="10">
    <source>
        <dbReference type="ARBA" id="ARBA00022840"/>
    </source>
</evidence>
<comment type="catalytic activity">
    <reaction evidence="16">
        <text>L-threonyl-[protein] + ATP = O-phospho-L-threonyl-[protein] + ADP + H(+)</text>
        <dbReference type="Rhea" id="RHEA:46608"/>
        <dbReference type="Rhea" id="RHEA-COMP:11060"/>
        <dbReference type="Rhea" id="RHEA-COMP:11605"/>
        <dbReference type="ChEBI" id="CHEBI:15378"/>
        <dbReference type="ChEBI" id="CHEBI:30013"/>
        <dbReference type="ChEBI" id="CHEBI:30616"/>
        <dbReference type="ChEBI" id="CHEBI:61977"/>
        <dbReference type="ChEBI" id="CHEBI:456216"/>
    </reaction>
</comment>
<dbReference type="Pfam" id="PF01657">
    <property type="entry name" value="Stress-antifung"/>
    <property type="match status" value="4"/>
</dbReference>
<dbReference type="GO" id="GO:0005524">
    <property type="term" value="F:ATP binding"/>
    <property type="evidence" value="ECO:0007669"/>
    <property type="project" value="UniProtKB-UniRule"/>
</dbReference>
<evidence type="ECO:0000256" key="20">
    <source>
        <dbReference type="SAM" id="SignalP"/>
    </source>
</evidence>
<feature type="transmembrane region" description="Helical" evidence="19">
    <location>
        <begin position="544"/>
        <end position="564"/>
    </location>
</feature>
<dbReference type="InterPro" id="IPR011009">
    <property type="entry name" value="Kinase-like_dom_sf"/>
</dbReference>
<feature type="domain" description="Gnk2-homologous" evidence="22">
    <location>
        <begin position="152"/>
        <end position="257"/>
    </location>
</feature>
<dbReference type="Gramene" id="KRH09193">
    <property type="protein sequence ID" value="KRH09193"/>
    <property type="gene ID" value="GLYMA_16G202200"/>
</dbReference>
<dbReference type="GO" id="GO:0009626">
    <property type="term" value="P:plant-type hypersensitive response"/>
    <property type="evidence" value="ECO:0000318"/>
    <property type="project" value="GO_Central"/>
</dbReference>
<keyword evidence="9" id="KW-0418">Kinase</keyword>
<dbReference type="SUPFAM" id="SSF56112">
    <property type="entry name" value="Protein kinase-like (PK-like)"/>
    <property type="match status" value="1"/>
</dbReference>
<dbReference type="Pfam" id="PF07714">
    <property type="entry name" value="PK_Tyr_Ser-Thr"/>
    <property type="match status" value="1"/>
</dbReference>
<evidence type="ECO:0008006" key="26">
    <source>
        <dbReference type="Google" id="ProtNLM"/>
    </source>
</evidence>
<dbReference type="EnsemblPlants" id="KRH09193">
    <property type="protein sequence ID" value="KRH09193"/>
    <property type="gene ID" value="GLYMA_16G202200"/>
</dbReference>
<evidence type="ECO:0000256" key="7">
    <source>
        <dbReference type="ARBA" id="ARBA00022737"/>
    </source>
</evidence>
<dbReference type="OrthoDB" id="1429918at2759"/>
<dbReference type="ExpressionAtlas" id="I1MQ67">
    <property type="expression patterns" value="differential"/>
</dbReference>
<accession>I1MQ67</accession>